<reference evidence="20" key="1">
    <citation type="submission" date="2017-09" db="EMBL/GenBank/DDBJ databases">
        <title>Metaegenomics of thermophilic ammonia-oxidizing enrichment culture.</title>
        <authorList>
            <person name="Kato S."/>
            <person name="Suzuki K."/>
        </authorList>
    </citation>
    <scope>NUCLEOTIDE SEQUENCE [LARGE SCALE GENOMIC DNA]</scope>
</reference>
<evidence type="ECO:0000256" key="4">
    <source>
        <dbReference type="ARBA" id="ARBA00022670"/>
    </source>
</evidence>
<dbReference type="GO" id="GO:0005524">
    <property type="term" value="F:ATP binding"/>
    <property type="evidence" value="ECO:0007669"/>
    <property type="project" value="UniProtKB-UniRule"/>
</dbReference>
<dbReference type="PANTHER" id="PTHR23076">
    <property type="entry name" value="METALLOPROTEASE M41 FTSH"/>
    <property type="match status" value="1"/>
</dbReference>
<keyword evidence="10 15" id="KW-0067">ATP-binding</keyword>
<comment type="function">
    <text evidence="15">Acts as a processive, ATP-dependent zinc metallopeptidase for both cytoplasmic and membrane proteins. Plays a role in the quality control of integral membrane proteins.</text>
</comment>
<dbReference type="GO" id="GO:0005886">
    <property type="term" value="C:plasma membrane"/>
    <property type="evidence" value="ECO:0007669"/>
    <property type="project" value="UniProtKB-SubCell"/>
</dbReference>
<dbReference type="SUPFAM" id="SSF140990">
    <property type="entry name" value="FtsH protease domain-like"/>
    <property type="match status" value="1"/>
</dbReference>
<dbReference type="FunFam" id="3.40.50.300:FF:000001">
    <property type="entry name" value="ATP-dependent zinc metalloprotease FtsH"/>
    <property type="match status" value="1"/>
</dbReference>
<dbReference type="Pfam" id="PF17862">
    <property type="entry name" value="AAA_lid_3"/>
    <property type="match status" value="1"/>
</dbReference>
<feature type="active site" evidence="15">
    <location>
        <position position="415"/>
    </location>
</feature>
<evidence type="ECO:0000256" key="3">
    <source>
        <dbReference type="ARBA" id="ARBA00022475"/>
    </source>
</evidence>
<dbReference type="InterPro" id="IPR011546">
    <property type="entry name" value="Pept_M41_FtsH_extracell"/>
</dbReference>
<keyword evidence="13 15" id="KW-0472">Membrane</keyword>
<keyword evidence="9 15" id="KW-0862">Zinc</keyword>
<dbReference type="InterPro" id="IPR003593">
    <property type="entry name" value="AAA+_ATPase"/>
</dbReference>
<dbReference type="SMART" id="SM00382">
    <property type="entry name" value="AAA"/>
    <property type="match status" value="1"/>
</dbReference>
<feature type="region of interest" description="Disordered" evidence="17">
    <location>
        <begin position="594"/>
        <end position="623"/>
    </location>
</feature>
<evidence type="ECO:0000256" key="9">
    <source>
        <dbReference type="ARBA" id="ARBA00022833"/>
    </source>
</evidence>
<evidence type="ECO:0000256" key="11">
    <source>
        <dbReference type="ARBA" id="ARBA00022989"/>
    </source>
</evidence>
<evidence type="ECO:0000256" key="14">
    <source>
        <dbReference type="ARBA" id="ARBA00061570"/>
    </source>
</evidence>
<dbReference type="EC" id="3.4.24.-" evidence="15"/>
<dbReference type="GO" id="GO:0006508">
    <property type="term" value="P:proteolysis"/>
    <property type="evidence" value="ECO:0007669"/>
    <property type="project" value="UniProtKB-KW"/>
</dbReference>
<keyword evidence="7 15" id="KW-0547">Nucleotide-binding</keyword>
<evidence type="ECO:0000256" key="15">
    <source>
        <dbReference type="HAMAP-Rule" id="MF_01458"/>
    </source>
</evidence>
<dbReference type="PROSITE" id="PS00674">
    <property type="entry name" value="AAA"/>
    <property type="match status" value="1"/>
</dbReference>
<dbReference type="CDD" id="cd19501">
    <property type="entry name" value="RecA-like_FtsH"/>
    <property type="match status" value="1"/>
</dbReference>
<dbReference type="InterPro" id="IPR041569">
    <property type="entry name" value="AAA_lid_3"/>
</dbReference>
<evidence type="ECO:0000256" key="2">
    <source>
        <dbReference type="ARBA" id="ARBA00010044"/>
    </source>
</evidence>
<dbReference type="FunFam" id="1.20.58.760:FF:000001">
    <property type="entry name" value="ATP-dependent zinc metalloprotease FtsH"/>
    <property type="match status" value="1"/>
</dbReference>
<evidence type="ECO:0000256" key="17">
    <source>
        <dbReference type="SAM" id="MobiDB-lite"/>
    </source>
</evidence>
<dbReference type="SUPFAM" id="SSF52540">
    <property type="entry name" value="P-loop containing nucleoside triphosphate hydrolases"/>
    <property type="match status" value="1"/>
</dbReference>
<keyword evidence="12 15" id="KW-0482">Metalloprotease</keyword>
<name>A0A2H5XCC1_9BACT</name>
<evidence type="ECO:0000256" key="5">
    <source>
        <dbReference type="ARBA" id="ARBA00022692"/>
    </source>
</evidence>
<keyword evidence="8 15" id="KW-0378">Hydrolase</keyword>
<keyword evidence="6 15" id="KW-0479">Metal-binding</keyword>
<dbReference type="InterPro" id="IPR000642">
    <property type="entry name" value="Peptidase_M41"/>
</dbReference>
<comment type="similarity">
    <text evidence="2 15">In the C-terminal section; belongs to the peptidase M41 family.</text>
</comment>
<evidence type="ECO:0000256" key="12">
    <source>
        <dbReference type="ARBA" id="ARBA00023049"/>
    </source>
</evidence>
<dbReference type="GO" id="GO:0004222">
    <property type="term" value="F:metalloendopeptidase activity"/>
    <property type="evidence" value="ECO:0007669"/>
    <property type="project" value="InterPro"/>
</dbReference>
<dbReference type="Gene3D" id="3.40.50.300">
    <property type="entry name" value="P-loop containing nucleotide triphosphate hydrolases"/>
    <property type="match status" value="1"/>
</dbReference>
<dbReference type="GO" id="GO:0030163">
    <property type="term" value="P:protein catabolic process"/>
    <property type="evidence" value="ECO:0007669"/>
    <property type="project" value="UniProtKB-UniRule"/>
</dbReference>
<comment type="similarity">
    <text evidence="14 15">In the central section; belongs to the AAA ATPase family.</text>
</comment>
<dbReference type="EMBL" id="BEHT01000015">
    <property type="protein sequence ID" value="GBC98767.1"/>
    <property type="molecule type" value="Genomic_DNA"/>
</dbReference>
<feature type="domain" description="AAA+ ATPase" evidence="18">
    <location>
        <begin position="184"/>
        <end position="323"/>
    </location>
</feature>
<comment type="similarity">
    <text evidence="16">Belongs to the AAA ATPase family.</text>
</comment>
<feature type="transmembrane region" description="Helical" evidence="15">
    <location>
        <begin position="100"/>
        <end position="121"/>
    </location>
</feature>
<keyword evidence="5 15" id="KW-0812">Transmembrane</keyword>
<dbReference type="Gene3D" id="1.10.8.60">
    <property type="match status" value="1"/>
</dbReference>
<dbReference type="PANTHER" id="PTHR23076:SF97">
    <property type="entry name" value="ATP-DEPENDENT ZINC METALLOPROTEASE YME1L1"/>
    <property type="match status" value="1"/>
</dbReference>
<evidence type="ECO:0000256" key="13">
    <source>
        <dbReference type="ARBA" id="ARBA00023136"/>
    </source>
</evidence>
<accession>A0A2H5XCC1</accession>
<organism evidence="19 20">
    <name type="scientific">Candidatus Fervidibacter japonicus</name>
    <dbReference type="NCBI Taxonomy" id="2035412"/>
    <lineage>
        <taxon>Bacteria</taxon>
        <taxon>Candidatus Fervidibacterota</taxon>
        <taxon>Candidatus Fervidibacter</taxon>
    </lineage>
</organism>
<keyword evidence="3 15" id="KW-1003">Cell membrane</keyword>
<evidence type="ECO:0000256" key="6">
    <source>
        <dbReference type="ARBA" id="ARBA00022723"/>
    </source>
</evidence>
<evidence type="ECO:0000313" key="19">
    <source>
        <dbReference type="EMBL" id="GBC98767.1"/>
    </source>
</evidence>
<dbReference type="AlphaFoldDB" id="A0A2H5XCC1"/>
<evidence type="ECO:0000313" key="20">
    <source>
        <dbReference type="Proteomes" id="UP000236173"/>
    </source>
</evidence>
<dbReference type="GO" id="GO:0004176">
    <property type="term" value="F:ATP-dependent peptidase activity"/>
    <property type="evidence" value="ECO:0007669"/>
    <property type="project" value="InterPro"/>
</dbReference>
<dbReference type="Gene3D" id="1.20.58.760">
    <property type="entry name" value="Peptidase M41"/>
    <property type="match status" value="1"/>
</dbReference>
<dbReference type="Pfam" id="PF00004">
    <property type="entry name" value="AAA"/>
    <property type="match status" value="1"/>
</dbReference>
<evidence type="ECO:0000256" key="10">
    <source>
        <dbReference type="ARBA" id="ARBA00022840"/>
    </source>
</evidence>
<comment type="cofactor">
    <cofactor evidence="15">
        <name>Zn(2+)</name>
        <dbReference type="ChEBI" id="CHEBI:29105"/>
    </cofactor>
    <text evidence="15">Binds 1 zinc ion per subunit.</text>
</comment>
<dbReference type="InterPro" id="IPR003959">
    <property type="entry name" value="ATPase_AAA_core"/>
</dbReference>
<comment type="caution">
    <text evidence="19">The sequence shown here is derived from an EMBL/GenBank/DDBJ whole genome shotgun (WGS) entry which is preliminary data.</text>
</comment>
<evidence type="ECO:0000259" key="18">
    <source>
        <dbReference type="SMART" id="SM00382"/>
    </source>
</evidence>
<dbReference type="InterPro" id="IPR027417">
    <property type="entry name" value="P-loop_NTPase"/>
</dbReference>
<dbReference type="Pfam" id="PF06480">
    <property type="entry name" value="FtsH_ext"/>
    <property type="match status" value="1"/>
</dbReference>
<evidence type="ECO:0000256" key="1">
    <source>
        <dbReference type="ARBA" id="ARBA00004370"/>
    </source>
</evidence>
<keyword evidence="4 15" id="KW-0645">Protease</keyword>
<feature type="binding site" evidence="15">
    <location>
        <position position="418"/>
    </location>
    <ligand>
        <name>Zn(2+)</name>
        <dbReference type="ChEBI" id="CHEBI:29105"/>
        <note>catalytic</note>
    </ligand>
</feature>
<dbReference type="Gene3D" id="3.30.720.210">
    <property type="match status" value="1"/>
</dbReference>
<comment type="subunit">
    <text evidence="15">Homohexamer.</text>
</comment>
<sequence length="623" mass="69488">MRVFRWLFILGIATALLFYLLARDQMGRVQEIRYDQFVEMITSGRVRQVEIGGNRAWGVTQDGMPFTVQLPEQTESLTRLMLQHKVPFRFRSAPMNPAQWQNLIVSLLVMLGFLGIFFFLFRQMQAGSQQAFNFARSRARRYDQNQPRITFDDVADLEEAKEELREIIEFLKNPQRFQALGAKVPKGVLLMGPPGCGKTLLARAVAGEAGVPFFHVSGSEFVEMFVGVGAARVRDLFEQAKASRPCIVFLDELDAVGRLRFAGIGGGHDEREQTLNQLLVEMDGMEQNSGLIVIAATNRPDVLDPALTRPGRFDRRIIVDNPDLKGREAILRVHLKGKPLADDVDITKLAKQTAGFSGADLANMVNEAAILAARRGKSRIDMNDLLEALEKVIAGPERKSRLLSEKEKRVAAYHESGHALVSKLLGVREVTKVTIIPRGMALGYTLNLPQEDRYLMTKQELLDEMTVMLAGRAAEELVFGEITTGAANDLERVTELARRMVCEFGMSERLGPVTLGRKAGPVFLGRDIVEDRNYSEEIASEIDREVRRIVEECYNRAKQLLTQHRAALETVAQRLLEKETLDGDELTQLLQSLGVLTPQNGERPTAGGSLRGSDGDGTQQTEP</sequence>
<dbReference type="FunFam" id="1.10.8.60:FF:000001">
    <property type="entry name" value="ATP-dependent zinc metalloprotease FtsH"/>
    <property type="match status" value="1"/>
</dbReference>
<dbReference type="GO" id="GO:0016887">
    <property type="term" value="F:ATP hydrolysis activity"/>
    <property type="evidence" value="ECO:0007669"/>
    <property type="project" value="UniProtKB-UniRule"/>
</dbReference>
<dbReference type="HAMAP" id="MF_01458">
    <property type="entry name" value="FtsH"/>
    <property type="match status" value="1"/>
</dbReference>
<comment type="subcellular location">
    <subcellularLocation>
        <location evidence="15">Cell membrane</location>
        <topology evidence="15">Multi-pass membrane protein</topology>
        <orientation evidence="15">Cytoplasmic side</orientation>
    </subcellularLocation>
    <subcellularLocation>
        <location evidence="1">Membrane</location>
    </subcellularLocation>
</comment>
<evidence type="ECO:0000256" key="7">
    <source>
        <dbReference type="ARBA" id="ARBA00022741"/>
    </source>
</evidence>
<evidence type="ECO:0000256" key="8">
    <source>
        <dbReference type="ARBA" id="ARBA00022801"/>
    </source>
</evidence>
<feature type="binding site" evidence="15">
    <location>
        <position position="414"/>
    </location>
    <ligand>
        <name>Zn(2+)</name>
        <dbReference type="ChEBI" id="CHEBI:29105"/>
        <note>catalytic</note>
    </ligand>
</feature>
<dbReference type="InterPro" id="IPR037219">
    <property type="entry name" value="Peptidase_M41-like"/>
</dbReference>
<dbReference type="Proteomes" id="UP000236173">
    <property type="component" value="Unassembled WGS sequence"/>
</dbReference>
<proteinExistence type="inferred from homology"/>
<dbReference type="InterPro" id="IPR005936">
    <property type="entry name" value="FtsH"/>
</dbReference>
<comment type="caution">
    <text evidence="15">Lacks conserved residue(s) required for the propagation of feature annotation.</text>
</comment>
<evidence type="ECO:0000256" key="16">
    <source>
        <dbReference type="RuleBase" id="RU003651"/>
    </source>
</evidence>
<dbReference type="GO" id="GO:0008270">
    <property type="term" value="F:zinc ion binding"/>
    <property type="evidence" value="ECO:0007669"/>
    <property type="project" value="UniProtKB-UniRule"/>
</dbReference>
<protein>
    <recommendedName>
        <fullName evidence="15">ATP-dependent zinc metalloprotease FtsH</fullName>
        <ecNumber evidence="15">3.4.24.-</ecNumber>
    </recommendedName>
</protein>
<dbReference type="Pfam" id="PF01434">
    <property type="entry name" value="Peptidase_M41"/>
    <property type="match status" value="1"/>
</dbReference>
<dbReference type="InterPro" id="IPR003960">
    <property type="entry name" value="ATPase_AAA_CS"/>
</dbReference>
<feature type="binding site" evidence="15">
    <location>
        <position position="489"/>
    </location>
    <ligand>
        <name>Zn(2+)</name>
        <dbReference type="ChEBI" id="CHEBI:29105"/>
        <note>catalytic</note>
    </ligand>
</feature>
<gene>
    <name evidence="15 19" type="primary">ftsH</name>
    <name evidence="19" type="ORF">HRbin17_01281</name>
</gene>
<keyword evidence="11 15" id="KW-1133">Transmembrane helix</keyword>
<dbReference type="NCBIfam" id="TIGR01241">
    <property type="entry name" value="FtsH_fam"/>
    <property type="match status" value="1"/>
</dbReference>